<dbReference type="EMBL" id="BQXS01012051">
    <property type="protein sequence ID" value="GKT19419.1"/>
    <property type="molecule type" value="Genomic_DNA"/>
</dbReference>
<sequence length="896" mass="102065">RDKARIWREDLFLEKQQEEYPVKPVKPPLIFKTVSGASETAHEAILMKTIVMTCGKRAKFTPHCCLIKYYLVDVLPVDLPLLIGRHDLANLGVKLNVRSLDTKVDHDERLRSAMLRYCAIIDGMITTNNAEGRGTTYDDVFDKEGKPQEKHVFEVFWERRDTDEVIKNRKLTPYAKDEWKKRWKRLKRSHDYWLQHDVSKVGRLPPEDGEDLDEFCKVIEETRLRDVHEKKTDAKTPAVKRLKWGRMTPDYIPKKEVDKEKVLAFGAHWKQKKLRRCYIYNTLTPVDKYDGLKGENIMHFADEVDDDTDDDARLEVKAVTTQSDDARTEKMTPEQIDNIIEGVQLSELTKAMGDGFVEVLEEVADEIPNVKSKDITELVFEDLFSGLRETPASVEPFRVELSDAKKTISIPFRNIRRDWKTEIYQQLMDLKDRKIIKKSSTSYHCATVIVPKKTAPAHFQRCLNELLHDIIGANQSDGSIGKSRNHKIILKAHNTIWGKRTSRYNCLTRKKFLNGSKKVTKAVGYVDVGKEKDDMFKDAFSREIQKSFWAEKNWSQGHSQVGVKEGGTDIDKHTMKRMIKEISWILACCPTKIQEPLNLWRKDTDSCGFRAAPSSSGFKKSKGKSEYLPPVVLVIREANSRVGNSFRLEPRDLVRGVHLDEVEGVEVDWPCPSSGSCPPGGDTSAPVLPKRGQAANHKCATVASGRGSIAKRGSRTWGGEMCLPMFQVPKPDGTQRPIYDLRQVNSRLVTPRFHLRRDVSPHVPGAKARWNSASNLRPEAGELSARHPEVSLKDIKGVNVMSAGSWKSLGPQKVQYRADVRKRTAYIKCKLCGMSIITMGVQAKQSAYWIVKEYYEGCYLHGSALGHFMSVEDPTLTLVEFEEAAACGKRRYSQRE</sequence>
<keyword evidence="2" id="KW-1185">Reference proteome</keyword>
<dbReference type="SUPFAM" id="SSF56672">
    <property type="entry name" value="DNA/RNA polymerases"/>
    <property type="match status" value="1"/>
</dbReference>
<evidence type="ECO:0000313" key="2">
    <source>
        <dbReference type="Proteomes" id="UP001057375"/>
    </source>
</evidence>
<proteinExistence type="predicted"/>
<dbReference type="Proteomes" id="UP001057375">
    <property type="component" value="Unassembled WGS sequence"/>
</dbReference>
<evidence type="ECO:0000313" key="1">
    <source>
        <dbReference type="EMBL" id="GKT19419.1"/>
    </source>
</evidence>
<name>A0ABQ5JVX2_9EUKA</name>
<protein>
    <submittedName>
        <fullName evidence="1">Uncharacterized protein</fullName>
    </submittedName>
</protein>
<organism evidence="1 2">
    <name type="scientific">Aduncisulcus paluster</name>
    <dbReference type="NCBI Taxonomy" id="2918883"/>
    <lineage>
        <taxon>Eukaryota</taxon>
        <taxon>Metamonada</taxon>
        <taxon>Carpediemonas-like organisms</taxon>
        <taxon>Aduncisulcus</taxon>
    </lineage>
</organism>
<comment type="caution">
    <text evidence="1">The sequence shown here is derived from an EMBL/GenBank/DDBJ whole genome shotgun (WGS) entry which is preliminary data.</text>
</comment>
<accession>A0ABQ5JVX2</accession>
<gene>
    <name evidence="1" type="ORF">ADUPG1_011502</name>
</gene>
<reference evidence="1" key="1">
    <citation type="submission" date="2022-03" db="EMBL/GenBank/DDBJ databases">
        <title>Draft genome sequence of Aduncisulcus paluster, a free-living microaerophilic Fornicata.</title>
        <authorList>
            <person name="Yuyama I."/>
            <person name="Kume K."/>
            <person name="Tamura T."/>
            <person name="Inagaki Y."/>
            <person name="Hashimoto T."/>
        </authorList>
    </citation>
    <scope>NUCLEOTIDE SEQUENCE</scope>
    <source>
        <strain evidence="1">NY0171</strain>
    </source>
</reference>
<feature type="non-terminal residue" evidence="1">
    <location>
        <position position="1"/>
    </location>
</feature>
<dbReference type="InterPro" id="IPR043502">
    <property type="entry name" value="DNA/RNA_pol_sf"/>
</dbReference>